<reference evidence="1 2" key="1">
    <citation type="submission" date="2019-03" db="EMBL/GenBank/DDBJ databases">
        <title>Single cell metagenomics reveals metabolic interactions within the superorganism composed of flagellate Streblomastix strix and complex community of Bacteroidetes bacteria on its surface.</title>
        <authorList>
            <person name="Treitli S.C."/>
            <person name="Kolisko M."/>
            <person name="Husnik F."/>
            <person name="Keeling P."/>
            <person name="Hampl V."/>
        </authorList>
    </citation>
    <scope>NUCLEOTIDE SEQUENCE [LARGE SCALE GENOMIC DNA]</scope>
    <source>
        <strain evidence="1">ST1C</strain>
    </source>
</reference>
<proteinExistence type="predicted"/>
<protein>
    <submittedName>
        <fullName evidence="1">Uncharacterized protein</fullName>
    </submittedName>
</protein>
<dbReference type="AlphaFoldDB" id="A0A5J4TRM1"/>
<gene>
    <name evidence="1" type="ORF">EZS28_044372</name>
</gene>
<accession>A0A5J4TRM1</accession>
<comment type="caution">
    <text evidence="1">The sequence shown here is derived from an EMBL/GenBank/DDBJ whole genome shotgun (WGS) entry which is preliminary data.</text>
</comment>
<dbReference type="Proteomes" id="UP000324800">
    <property type="component" value="Unassembled WGS sequence"/>
</dbReference>
<evidence type="ECO:0000313" key="1">
    <source>
        <dbReference type="EMBL" id="KAA6360101.1"/>
    </source>
</evidence>
<name>A0A5J4TRM1_9EUKA</name>
<evidence type="ECO:0000313" key="2">
    <source>
        <dbReference type="Proteomes" id="UP000324800"/>
    </source>
</evidence>
<organism evidence="1 2">
    <name type="scientific">Streblomastix strix</name>
    <dbReference type="NCBI Taxonomy" id="222440"/>
    <lineage>
        <taxon>Eukaryota</taxon>
        <taxon>Metamonada</taxon>
        <taxon>Preaxostyla</taxon>
        <taxon>Oxymonadida</taxon>
        <taxon>Streblomastigidae</taxon>
        <taxon>Streblomastix</taxon>
    </lineage>
</organism>
<sequence>MDSNLALQVNRANPQSPHIPIYIEQAIALEVDERLPLPNYVNNMQDTILINTIISPLRINFNQDSSSKINFTYPPPALANNNQLLFFEQQAIDERNRIHQPPMLLINSIQPQSPQKQNQIREVDPQEEEDLDKQILILQEEREMIQLKFEQEVHDTVFGELNYLSDLKVNEMEKQNQSENSEESTFIVSQLKSSVDDIFCYASRFIPSNKLF</sequence>
<dbReference type="EMBL" id="SNRW01027422">
    <property type="protein sequence ID" value="KAA6360101.1"/>
    <property type="molecule type" value="Genomic_DNA"/>
</dbReference>